<sequence length="259" mass="25975">MATCPSGHTSATDDYCDVCGAAITAPPPPPAPAQARVEAPAEESCAACGAPRVGRFCEECGHDSLSPTPSAARPPELSDPGGTMEAGAGGRAAHTAGGPSTGGPSTGGPGAGGPSTGGASAGGPRAGWHVTVEADRAYYDRVVAEGGPDAAAVAFPEFCPPRRFELVGAQVTIGRRSRSRGIFPTVDLVGPPEDAGVSHSHALLVPAGDGWSVVDLGSTNGTTVNDDPNPLRPNTPRPLEDGDRVHVGAWTTITLHRVP</sequence>
<dbReference type="OrthoDB" id="5111283at2"/>
<dbReference type="InterPro" id="IPR008984">
    <property type="entry name" value="SMAD_FHA_dom_sf"/>
</dbReference>
<gene>
    <name evidence="4" type="ORF">DFJ66_0588</name>
</gene>
<evidence type="ECO:0000313" key="4">
    <source>
        <dbReference type="EMBL" id="RKT67413.1"/>
    </source>
</evidence>
<dbReference type="CDD" id="cd00060">
    <property type="entry name" value="FHA"/>
    <property type="match status" value="1"/>
</dbReference>
<keyword evidence="1" id="KW-0597">Phosphoprotein</keyword>
<feature type="compositionally biased region" description="Gly residues" evidence="2">
    <location>
        <begin position="99"/>
        <end position="125"/>
    </location>
</feature>
<dbReference type="Pfam" id="PF00498">
    <property type="entry name" value="FHA"/>
    <property type="match status" value="1"/>
</dbReference>
<dbReference type="Gene3D" id="2.60.200.20">
    <property type="match status" value="1"/>
</dbReference>
<feature type="region of interest" description="Disordered" evidence="2">
    <location>
        <begin position="64"/>
        <end position="126"/>
    </location>
</feature>
<evidence type="ECO:0000313" key="5">
    <source>
        <dbReference type="Proteomes" id="UP000272729"/>
    </source>
</evidence>
<protein>
    <submittedName>
        <fullName evidence="4">FHA domain-containing protein</fullName>
    </submittedName>
</protein>
<dbReference type="SMART" id="SM00240">
    <property type="entry name" value="FHA"/>
    <property type="match status" value="1"/>
</dbReference>
<dbReference type="PANTHER" id="PTHR23308">
    <property type="entry name" value="NUCLEAR INHIBITOR OF PROTEIN PHOSPHATASE-1"/>
    <property type="match status" value="1"/>
</dbReference>
<organism evidence="4 5">
    <name type="scientific">Saccharothrix variisporea</name>
    <dbReference type="NCBI Taxonomy" id="543527"/>
    <lineage>
        <taxon>Bacteria</taxon>
        <taxon>Bacillati</taxon>
        <taxon>Actinomycetota</taxon>
        <taxon>Actinomycetes</taxon>
        <taxon>Pseudonocardiales</taxon>
        <taxon>Pseudonocardiaceae</taxon>
        <taxon>Saccharothrix</taxon>
    </lineage>
</organism>
<keyword evidence="5" id="KW-1185">Reference proteome</keyword>
<dbReference type="AlphaFoldDB" id="A0A495X450"/>
<evidence type="ECO:0000256" key="1">
    <source>
        <dbReference type="ARBA" id="ARBA00022553"/>
    </source>
</evidence>
<dbReference type="EMBL" id="RBXR01000001">
    <property type="protein sequence ID" value="RKT67413.1"/>
    <property type="molecule type" value="Genomic_DNA"/>
</dbReference>
<evidence type="ECO:0000256" key="2">
    <source>
        <dbReference type="SAM" id="MobiDB-lite"/>
    </source>
</evidence>
<dbReference type="SUPFAM" id="SSF49879">
    <property type="entry name" value="SMAD/FHA domain"/>
    <property type="match status" value="1"/>
</dbReference>
<evidence type="ECO:0000259" key="3">
    <source>
        <dbReference type="PROSITE" id="PS50006"/>
    </source>
</evidence>
<feature type="region of interest" description="Disordered" evidence="2">
    <location>
        <begin position="219"/>
        <end position="243"/>
    </location>
</feature>
<accession>A0A495X450</accession>
<dbReference type="InterPro" id="IPR050923">
    <property type="entry name" value="Cell_Proc_Reg/RNA_Proc"/>
</dbReference>
<reference evidence="4 5" key="1">
    <citation type="submission" date="2018-10" db="EMBL/GenBank/DDBJ databases">
        <title>Sequencing the genomes of 1000 actinobacteria strains.</title>
        <authorList>
            <person name="Klenk H.-P."/>
        </authorList>
    </citation>
    <scope>NUCLEOTIDE SEQUENCE [LARGE SCALE GENOMIC DNA]</scope>
    <source>
        <strain evidence="4 5">DSM 43911</strain>
    </source>
</reference>
<feature type="domain" description="FHA" evidence="3">
    <location>
        <begin position="171"/>
        <end position="229"/>
    </location>
</feature>
<name>A0A495X450_9PSEU</name>
<dbReference type="Proteomes" id="UP000272729">
    <property type="component" value="Unassembled WGS sequence"/>
</dbReference>
<dbReference type="InterPro" id="IPR000253">
    <property type="entry name" value="FHA_dom"/>
</dbReference>
<comment type="caution">
    <text evidence="4">The sequence shown here is derived from an EMBL/GenBank/DDBJ whole genome shotgun (WGS) entry which is preliminary data.</text>
</comment>
<dbReference type="PROSITE" id="PS50006">
    <property type="entry name" value="FHA_DOMAIN"/>
    <property type="match status" value="1"/>
</dbReference>
<proteinExistence type="predicted"/>